<dbReference type="PROSITE" id="PS50888">
    <property type="entry name" value="BHLH"/>
    <property type="match status" value="1"/>
</dbReference>
<dbReference type="Gene3D" id="4.10.280.10">
    <property type="entry name" value="Helix-loop-helix DNA-binding domain"/>
    <property type="match status" value="1"/>
</dbReference>
<comment type="caution">
    <text evidence="2">The sequence shown here is derived from an EMBL/GenBank/DDBJ whole genome shotgun (WGS) entry which is preliminary data.</text>
</comment>
<dbReference type="SMART" id="SM00353">
    <property type="entry name" value="HLH"/>
    <property type="match status" value="1"/>
</dbReference>
<dbReference type="EMBL" id="JAODUP010000003">
    <property type="protein sequence ID" value="KAK2170361.1"/>
    <property type="molecule type" value="Genomic_DNA"/>
</dbReference>
<dbReference type="InterPro" id="IPR011598">
    <property type="entry name" value="bHLH_dom"/>
</dbReference>
<dbReference type="CDD" id="cd11415">
    <property type="entry name" value="bHLH_TS_FERD3L_NATO3"/>
    <property type="match status" value="1"/>
</dbReference>
<evidence type="ECO:0000313" key="3">
    <source>
        <dbReference type="Proteomes" id="UP001208570"/>
    </source>
</evidence>
<dbReference type="PANTHER" id="PTHR23349:SF63">
    <property type="entry name" value="FER3-LIKE PROTEIN"/>
    <property type="match status" value="1"/>
</dbReference>
<dbReference type="InterPro" id="IPR050283">
    <property type="entry name" value="E-box_TF_Regulators"/>
</dbReference>
<gene>
    <name evidence="2" type="ORF">LSH36_3g19121</name>
</gene>
<dbReference type="GO" id="GO:0000977">
    <property type="term" value="F:RNA polymerase II transcription regulatory region sequence-specific DNA binding"/>
    <property type="evidence" value="ECO:0007669"/>
    <property type="project" value="TreeGrafter"/>
</dbReference>
<accession>A0AAD9KFQ0</accession>
<dbReference type="Proteomes" id="UP001208570">
    <property type="component" value="Unassembled WGS sequence"/>
</dbReference>
<dbReference type="SUPFAM" id="SSF47459">
    <property type="entry name" value="HLH, helix-loop-helix DNA-binding domain"/>
    <property type="match status" value="1"/>
</dbReference>
<dbReference type="Pfam" id="PF00010">
    <property type="entry name" value="HLH"/>
    <property type="match status" value="1"/>
</dbReference>
<dbReference type="PANTHER" id="PTHR23349">
    <property type="entry name" value="BASIC HELIX-LOOP-HELIX TRANSCRIPTION FACTOR, TWIST"/>
    <property type="match status" value="1"/>
</dbReference>
<dbReference type="InterPro" id="IPR036638">
    <property type="entry name" value="HLH_DNA-bd_sf"/>
</dbReference>
<dbReference type="GO" id="GO:0000981">
    <property type="term" value="F:DNA-binding transcription factor activity, RNA polymerase II-specific"/>
    <property type="evidence" value="ECO:0007669"/>
    <property type="project" value="TreeGrafter"/>
</dbReference>
<dbReference type="GO" id="GO:0046983">
    <property type="term" value="F:protein dimerization activity"/>
    <property type="evidence" value="ECO:0007669"/>
    <property type="project" value="InterPro"/>
</dbReference>
<name>A0AAD9KFQ0_9ANNE</name>
<sequence>MDTNRTYPGSAFTEYYNGTPTPYITKPEVTSRTVLNAMDTRSAFALNPIYANSTNNGKAILGGGAGDLSSGASTTWTGIPSGWDLKSGPLGHRFMGDTLILGTAHSPPKRKRKTTPAQRVAANIRERRRMSSLNVAFDRLRRRVPAFPHEKRLSRIQTLRLAIMYISFMSELLAGQDIDNFMKRSSCQNKAVVGSAVWQPFDTGLTNINGLTIHGQNGVATDFII</sequence>
<dbReference type="GO" id="GO:0032502">
    <property type="term" value="P:developmental process"/>
    <property type="evidence" value="ECO:0007669"/>
    <property type="project" value="TreeGrafter"/>
</dbReference>
<feature type="domain" description="BHLH" evidence="1">
    <location>
        <begin position="117"/>
        <end position="169"/>
    </location>
</feature>
<dbReference type="AlphaFoldDB" id="A0AAD9KFQ0"/>
<protein>
    <recommendedName>
        <fullName evidence="1">BHLH domain-containing protein</fullName>
    </recommendedName>
</protein>
<keyword evidence="3" id="KW-1185">Reference proteome</keyword>
<proteinExistence type="predicted"/>
<evidence type="ECO:0000259" key="1">
    <source>
        <dbReference type="PROSITE" id="PS50888"/>
    </source>
</evidence>
<organism evidence="2 3">
    <name type="scientific">Paralvinella palmiformis</name>
    <dbReference type="NCBI Taxonomy" id="53620"/>
    <lineage>
        <taxon>Eukaryota</taxon>
        <taxon>Metazoa</taxon>
        <taxon>Spiralia</taxon>
        <taxon>Lophotrochozoa</taxon>
        <taxon>Annelida</taxon>
        <taxon>Polychaeta</taxon>
        <taxon>Sedentaria</taxon>
        <taxon>Canalipalpata</taxon>
        <taxon>Terebellida</taxon>
        <taxon>Terebelliformia</taxon>
        <taxon>Alvinellidae</taxon>
        <taxon>Paralvinella</taxon>
    </lineage>
</organism>
<evidence type="ECO:0000313" key="2">
    <source>
        <dbReference type="EMBL" id="KAK2170361.1"/>
    </source>
</evidence>
<reference evidence="2" key="1">
    <citation type="journal article" date="2023" name="Mol. Biol. Evol.">
        <title>Third-Generation Sequencing Reveals the Adaptive Role of the Epigenome in Three Deep-Sea Polychaetes.</title>
        <authorList>
            <person name="Perez M."/>
            <person name="Aroh O."/>
            <person name="Sun Y."/>
            <person name="Lan Y."/>
            <person name="Juniper S.K."/>
            <person name="Young C.R."/>
            <person name="Angers B."/>
            <person name="Qian P.Y."/>
        </authorList>
    </citation>
    <scope>NUCLEOTIDE SEQUENCE</scope>
    <source>
        <strain evidence="2">P08H-3</strain>
    </source>
</reference>